<evidence type="ECO:0000259" key="1">
    <source>
        <dbReference type="PROSITE" id="PS51208"/>
    </source>
</evidence>
<dbReference type="PANTHER" id="PTHR35037:SF3">
    <property type="entry name" value="C-TERMINAL REGION OF AIDA-LIKE PROTEIN"/>
    <property type="match status" value="1"/>
</dbReference>
<evidence type="ECO:0000313" key="2">
    <source>
        <dbReference type="Proteomes" id="UP000887577"/>
    </source>
</evidence>
<dbReference type="PANTHER" id="PTHR35037">
    <property type="entry name" value="C-TERMINAL REGION OF AIDA-LIKE PROTEIN"/>
    <property type="match status" value="1"/>
</dbReference>
<dbReference type="InterPro" id="IPR036709">
    <property type="entry name" value="Autotransporte_beta_dom_sf"/>
</dbReference>
<dbReference type="Gene3D" id="2.40.128.130">
    <property type="entry name" value="Autotransporter beta-domain"/>
    <property type="match status" value="1"/>
</dbReference>
<dbReference type="InterPro" id="IPR051551">
    <property type="entry name" value="Autotransporter_adhesion"/>
</dbReference>
<name>A0A914ZA69_9BILA</name>
<dbReference type="Pfam" id="PF03797">
    <property type="entry name" value="Autotransporter"/>
    <property type="match status" value="1"/>
</dbReference>
<accession>A0A914ZA69</accession>
<dbReference type="WBParaSite" id="PSU_v2.g882.t1">
    <property type="protein sequence ID" value="PSU_v2.g882.t1"/>
    <property type="gene ID" value="PSU_v2.g882"/>
</dbReference>
<dbReference type="InterPro" id="IPR005546">
    <property type="entry name" value="Autotransporte_beta"/>
</dbReference>
<proteinExistence type="predicted"/>
<sequence>MQAGIDGLLHEAEQGTLIGGITVHYTHGLASIWSPYDADLGRGRIRTDGYGFGGTLTCLSSEIGKRFTINEHWSLTPQAQLHYSNVDFDSFTDVFGAEVSRERAASLQGRLGFSAEYQKSWHNEQGGLNRSSVYGIANLYNEFLNGTRVDVASVQFTNKSERLWAGIGLGGSYNWNDDKYSVYGEGSVNTSLKNFGDSYAYKGTVGFRVKW</sequence>
<dbReference type="AlphaFoldDB" id="A0A914ZA69"/>
<dbReference type="InterPro" id="IPR006315">
    <property type="entry name" value="OM_autotransptr_brl_dom"/>
</dbReference>
<dbReference type="GO" id="GO:0019867">
    <property type="term" value="C:outer membrane"/>
    <property type="evidence" value="ECO:0007669"/>
    <property type="project" value="InterPro"/>
</dbReference>
<dbReference type="SUPFAM" id="SSF103515">
    <property type="entry name" value="Autotransporter"/>
    <property type="match status" value="1"/>
</dbReference>
<dbReference type="Proteomes" id="UP000887577">
    <property type="component" value="Unplaced"/>
</dbReference>
<protein>
    <submittedName>
        <fullName evidence="3">Autotransporter domain-containing protein</fullName>
    </submittedName>
</protein>
<reference evidence="3" key="1">
    <citation type="submission" date="2022-11" db="UniProtKB">
        <authorList>
            <consortium name="WormBaseParasite"/>
        </authorList>
    </citation>
    <scope>IDENTIFICATION</scope>
</reference>
<dbReference type="PROSITE" id="PS51208">
    <property type="entry name" value="AUTOTRANSPORTER"/>
    <property type="match status" value="1"/>
</dbReference>
<feature type="domain" description="Autotransporter" evidence="1">
    <location>
        <begin position="1"/>
        <end position="211"/>
    </location>
</feature>
<dbReference type="NCBIfam" id="TIGR01414">
    <property type="entry name" value="autotrans_barl"/>
    <property type="match status" value="2"/>
</dbReference>
<organism evidence="2 3">
    <name type="scientific">Panagrolaimus superbus</name>
    <dbReference type="NCBI Taxonomy" id="310955"/>
    <lineage>
        <taxon>Eukaryota</taxon>
        <taxon>Metazoa</taxon>
        <taxon>Ecdysozoa</taxon>
        <taxon>Nematoda</taxon>
        <taxon>Chromadorea</taxon>
        <taxon>Rhabditida</taxon>
        <taxon>Tylenchina</taxon>
        <taxon>Panagrolaimomorpha</taxon>
        <taxon>Panagrolaimoidea</taxon>
        <taxon>Panagrolaimidae</taxon>
        <taxon>Panagrolaimus</taxon>
    </lineage>
</organism>
<keyword evidence="2" id="KW-1185">Reference proteome</keyword>
<evidence type="ECO:0000313" key="3">
    <source>
        <dbReference type="WBParaSite" id="PSU_v2.g882.t1"/>
    </source>
</evidence>